<feature type="transmembrane region" description="Helical" evidence="2">
    <location>
        <begin position="191"/>
        <end position="207"/>
    </location>
</feature>
<name>A0AAN9J4Z5_CROPI</name>
<feature type="region of interest" description="Disordered" evidence="1">
    <location>
        <begin position="1"/>
        <end position="24"/>
    </location>
</feature>
<keyword evidence="2" id="KW-0812">Transmembrane</keyword>
<feature type="transmembrane region" description="Helical" evidence="2">
    <location>
        <begin position="213"/>
        <end position="233"/>
    </location>
</feature>
<reference evidence="3 4" key="1">
    <citation type="submission" date="2024-01" db="EMBL/GenBank/DDBJ databases">
        <title>The genomes of 5 underutilized Papilionoideae crops provide insights into root nodulation and disease resistanc.</title>
        <authorList>
            <person name="Yuan L."/>
        </authorList>
    </citation>
    <scope>NUCLEOTIDE SEQUENCE [LARGE SCALE GENOMIC DNA]</scope>
    <source>
        <strain evidence="3">ZHUSHIDOU_FW_LH</strain>
        <tissue evidence="3">Leaf</tissue>
    </source>
</reference>
<organism evidence="3 4">
    <name type="scientific">Crotalaria pallida</name>
    <name type="common">Smooth rattlebox</name>
    <name type="synonym">Crotalaria striata</name>
    <dbReference type="NCBI Taxonomy" id="3830"/>
    <lineage>
        <taxon>Eukaryota</taxon>
        <taxon>Viridiplantae</taxon>
        <taxon>Streptophyta</taxon>
        <taxon>Embryophyta</taxon>
        <taxon>Tracheophyta</taxon>
        <taxon>Spermatophyta</taxon>
        <taxon>Magnoliopsida</taxon>
        <taxon>eudicotyledons</taxon>
        <taxon>Gunneridae</taxon>
        <taxon>Pentapetalae</taxon>
        <taxon>rosids</taxon>
        <taxon>fabids</taxon>
        <taxon>Fabales</taxon>
        <taxon>Fabaceae</taxon>
        <taxon>Papilionoideae</taxon>
        <taxon>50 kb inversion clade</taxon>
        <taxon>genistoids sensu lato</taxon>
        <taxon>core genistoids</taxon>
        <taxon>Crotalarieae</taxon>
        <taxon>Crotalaria</taxon>
    </lineage>
</organism>
<proteinExistence type="predicted"/>
<feature type="transmembrane region" description="Helical" evidence="2">
    <location>
        <begin position="157"/>
        <end position="179"/>
    </location>
</feature>
<keyword evidence="4" id="KW-1185">Reference proteome</keyword>
<evidence type="ECO:0000313" key="4">
    <source>
        <dbReference type="Proteomes" id="UP001372338"/>
    </source>
</evidence>
<dbReference type="AlphaFoldDB" id="A0AAN9J4Z5"/>
<evidence type="ECO:0000256" key="2">
    <source>
        <dbReference type="SAM" id="Phobius"/>
    </source>
</evidence>
<dbReference type="Proteomes" id="UP001372338">
    <property type="component" value="Unassembled WGS sequence"/>
</dbReference>
<protein>
    <submittedName>
        <fullName evidence="3">Uncharacterized protein</fullName>
    </submittedName>
</protein>
<keyword evidence="2" id="KW-0472">Membrane</keyword>
<comment type="caution">
    <text evidence="3">The sequence shown here is derived from an EMBL/GenBank/DDBJ whole genome shotgun (WGS) entry which is preliminary data.</text>
</comment>
<keyword evidence="2" id="KW-1133">Transmembrane helix</keyword>
<evidence type="ECO:0000313" key="3">
    <source>
        <dbReference type="EMBL" id="KAK7292365.1"/>
    </source>
</evidence>
<evidence type="ECO:0000256" key="1">
    <source>
        <dbReference type="SAM" id="MobiDB-lite"/>
    </source>
</evidence>
<accession>A0AAN9J4Z5</accession>
<dbReference type="EMBL" id="JAYWIO010000001">
    <property type="protein sequence ID" value="KAK7292365.1"/>
    <property type="molecule type" value="Genomic_DNA"/>
</dbReference>
<gene>
    <name evidence="3" type="ORF">RIF29_08143</name>
</gene>
<sequence length="244" mass="28213">MTKTLAEQHEKPSSEEDDQKDRTLVRKPDSTVVNSSDMVVDLTKVDDGQRFDLAGGVINKKPENIGAENHEDYVTNNGNTDYVPWMVVQRAPRRKPVVRKEGVNPEFVGSDSNLFNPCKKMLMMIRSMIHDYFEAFYAHEDPAPGSLHTTSSYPITLHYILVIIHTTTLFNFNYTVLCLSLSLSLSLIRKFYFFIFIFGFKIFHFNLQSLLLLLLLLLLPFPTFCTHIFFYALQSHPFIFLCHY</sequence>